<evidence type="ECO:0000256" key="11">
    <source>
        <dbReference type="SAM" id="MobiDB-lite"/>
    </source>
</evidence>
<keyword evidence="13" id="KW-1185">Reference proteome</keyword>
<dbReference type="GO" id="GO:0005789">
    <property type="term" value="C:endoplasmic reticulum membrane"/>
    <property type="evidence" value="ECO:0007669"/>
    <property type="project" value="UniProtKB-SubCell"/>
</dbReference>
<evidence type="ECO:0000256" key="12">
    <source>
        <dbReference type="SAM" id="Phobius"/>
    </source>
</evidence>
<comment type="subcellular location">
    <subcellularLocation>
        <location evidence="1">Cell membrane</location>
        <topology evidence="1">Single-pass membrane protein</topology>
    </subcellularLocation>
    <subcellularLocation>
        <location evidence="2">Endoplasmic reticulum membrane</location>
        <topology evidence="2">Single-pass membrane protein</topology>
    </subcellularLocation>
</comment>
<dbReference type="InterPro" id="IPR055282">
    <property type="entry name" value="PPI1-4"/>
</dbReference>
<keyword evidence="8 12" id="KW-0472">Membrane</keyword>
<evidence type="ECO:0000256" key="3">
    <source>
        <dbReference type="ARBA" id="ARBA00022475"/>
    </source>
</evidence>
<evidence type="ECO:0000256" key="10">
    <source>
        <dbReference type="SAM" id="Coils"/>
    </source>
</evidence>
<keyword evidence="4 12" id="KW-0812">Transmembrane</keyword>
<dbReference type="PANTHER" id="PTHR32219:SF2">
    <property type="entry name" value="PROTON PUMP-INTERACTOR 1"/>
    <property type="match status" value="1"/>
</dbReference>
<evidence type="ECO:0000256" key="6">
    <source>
        <dbReference type="ARBA" id="ARBA00022989"/>
    </source>
</evidence>
<proteinExistence type="inferred from homology"/>
<feature type="compositionally biased region" description="Basic and acidic residues" evidence="11">
    <location>
        <begin position="511"/>
        <end position="524"/>
    </location>
</feature>
<feature type="region of interest" description="Disordered" evidence="11">
    <location>
        <begin position="497"/>
        <end position="584"/>
    </location>
</feature>
<evidence type="ECO:0000256" key="7">
    <source>
        <dbReference type="ARBA" id="ARBA00023054"/>
    </source>
</evidence>
<feature type="region of interest" description="Disordered" evidence="11">
    <location>
        <begin position="24"/>
        <end position="74"/>
    </location>
</feature>
<evidence type="ECO:0000256" key="1">
    <source>
        <dbReference type="ARBA" id="ARBA00004162"/>
    </source>
</evidence>
<accession>A0A6J1F7E9</accession>
<evidence type="ECO:0000256" key="5">
    <source>
        <dbReference type="ARBA" id="ARBA00022824"/>
    </source>
</evidence>
<dbReference type="RefSeq" id="XP_022936124.1">
    <property type="nucleotide sequence ID" value="XM_023080356.1"/>
</dbReference>
<dbReference type="GO" id="GO:0005886">
    <property type="term" value="C:plasma membrane"/>
    <property type="evidence" value="ECO:0007669"/>
    <property type="project" value="UniProtKB-SubCell"/>
</dbReference>
<organism evidence="13 14">
    <name type="scientific">Cucurbita moschata</name>
    <name type="common">Winter crookneck squash</name>
    <name type="synonym">Cucurbita pepo var. moschata</name>
    <dbReference type="NCBI Taxonomy" id="3662"/>
    <lineage>
        <taxon>Eukaryota</taxon>
        <taxon>Viridiplantae</taxon>
        <taxon>Streptophyta</taxon>
        <taxon>Embryophyta</taxon>
        <taxon>Tracheophyta</taxon>
        <taxon>Spermatophyta</taxon>
        <taxon>Magnoliopsida</taxon>
        <taxon>eudicotyledons</taxon>
        <taxon>Gunneridae</taxon>
        <taxon>Pentapetalae</taxon>
        <taxon>rosids</taxon>
        <taxon>fabids</taxon>
        <taxon>Cucurbitales</taxon>
        <taxon>Cucurbitaceae</taxon>
        <taxon>Cucurbiteae</taxon>
        <taxon>Cucurbita</taxon>
    </lineage>
</organism>
<evidence type="ECO:0000256" key="9">
    <source>
        <dbReference type="ARBA" id="ARBA00038080"/>
    </source>
</evidence>
<feature type="region of interest" description="Disordered" evidence="11">
    <location>
        <begin position="383"/>
        <end position="462"/>
    </location>
</feature>
<keyword evidence="3" id="KW-1003">Cell membrane</keyword>
<gene>
    <name evidence="14" type="primary">LOC111442817</name>
</gene>
<evidence type="ECO:0000313" key="14">
    <source>
        <dbReference type="RefSeq" id="XP_022936124.1"/>
    </source>
</evidence>
<protein>
    <submittedName>
        <fullName evidence="14">Proton pump-interactor 1-like</fullName>
    </submittedName>
</protein>
<keyword evidence="7 10" id="KW-0175">Coiled coil</keyword>
<feature type="compositionally biased region" description="Basic and acidic residues" evidence="11">
    <location>
        <begin position="47"/>
        <end position="58"/>
    </location>
</feature>
<evidence type="ECO:0000256" key="4">
    <source>
        <dbReference type="ARBA" id="ARBA00022692"/>
    </source>
</evidence>
<feature type="coiled-coil region" evidence="10">
    <location>
        <begin position="255"/>
        <end position="310"/>
    </location>
</feature>
<name>A0A6J1F7E9_CUCMO</name>
<keyword evidence="6 12" id="KW-1133">Transmembrane helix</keyword>
<feature type="transmembrane region" description="Helical" evidence="12">
    <location>
        <begin position="605"/>
        <end position="628"/>
    </location>
</feature>
<evidence type="ECO:0000256" key="2">
    <source>
        <dbReference type="ARBA" id="ARBA00004389"/>
    </source>
</evidence>
<dbReference type="KEGG" id="cmos:111442817"/>
<evidence type="ECO:0000256" key="8">
    <source>
        <dbReference type="ARBA" id="ARBA00023136"/>
    </source>
</evidence>
<dbReference type="PANTHER" id="PTHR32219">
    <property type="entry name" value="RNA-BINDING PROTEIN YLMH-RELATED"/>
    <property type="match status" value="1"/>
</dbReference>
<dbReference type="GeneID" id="111442817"/>
<reference evidence="14" key="1">
    <citation type="submission" date="2025-08" db="UniProtKB">
        <authorList>
            <consortium name="RefSeq"/>
        </authorList>
    </citation>
    <scope>IDENTIFICATION</scope>
    <source>
        <tissue evidence="14">Young leaves</tissue>
    </source>
</reference>
<sequence>MGVEVVGFEMVKGPMDSAPVADNYVLKSDENGDLDQLPEKNVPIKFGSHEEEPVKEQADGSSSASNVPKDAADEWPAPKQIHSFYFIRHRPYDDPSIKAKIDLADKEIRKRSQARFQITETLKSKRAERAELITQLKPLRDDNRQYKSIVDEKIKEIEPLNQALGKFRNANNAGRNGGLCSSEEELNAVIQSLQYHIQHESIPLSEEKQILREIKQLEGTREKVIANSAMRAKLQDSMVHKEALQDQVKIIGGDLNGVRKEQQAVRAKIKQLEEALEAIDEDIKTLQDELTSVTEKRGKAHENIQQLRKNSDEGNAQFYQSRSLLNKAKDLAAKKDIQALEELAFTEVEKFMSLWNGDKAFRDDYEKRILASLDIRQMSRDGRIRNPDEKPILAPAEPAPRQTEMAAKPNIKRTKEEPKPVPSDPLPAQKVDIEVKQKAGKPVRPLEQEDKAEEEIPSLLKLSKDIPKEPEVDLAKLKEMKRAEEIAKAKLAMERKKKLQEKAAAKASLRAQKEAEKKLKDREKKAKKKVTASGSATVPDEEPVEADAVEEESTELENVNESAEAAPVPVKSKIPKETGIRSRGRQRGLDSVPKIIRKRKKSINYWDWAAPAAAVLLVILLVLGYYYYYLL</sequence>
<evidence type="ECO:0000313" key="13">
    <source>
        <dbReference type="Proteomes" id="UP000504609"/>
    </source>
</evidence>
<feature type="compositionally biased region" description="Acidic residues" evidence="11">
    <location>
        <begin position="539"/>
        <end position="555"/>
    </location>
</feature>
<keyword evidence="5" id="KW-0256">Endoplasmic reticulum</keyword>
<comment type="similarity">
    <text evidence="9">Belongs to the plant Proton pump-interactor protein family.</text>
</comment>
<dbReference type="AlphaFoldDB" id="A0A6J1F7E9"/>
<dbReference type="Proteomes" id="UP000504609">
    <property type="component" value="Unplaced"/>
</dbReference>